<dbReference type="GO" id="GO:0022857">
    <property type="term" value="F:transmembrane transporter activity"/>
    <property type="evidence" value="ECO:0007669"/>
    <property type="project" value="InterPro"/>
</dbReference>
<dbReference type="EMBL" id="DTFV01000130">
    <property type="protein sequence ID" value="HGI31462.1"/>
    <property type="molecule type" value="Genomic_DNA"/>
</dbReference>
<feature type="transmembrane region" description="Helical" evidence="6">
    <location>
        <begin position="148"/>
        <end position="167"/>
    </location>
</feature>
<dbReference type="CDD" id="cd06580">
    <property type="entry name" value="TM_PBP1_transp_TpRbsC_like"/>
    <property type="match status" value="1"/>
</dbReference>
<proteinExistence type="predicted"/>
<feature type="transmembrane region" description="Helical" evidence="6">
    <location>
        <begin position="246"/>
        <end position="263"/>
    </location>
</feature>
<evidence type="ECO:0000256" key="2">
    <source>
        <dbReference type="ARBA" id="ARBA00022475"/>
    </source>
</evidence>
<keyword evidence="3 6" id="KW-0812">Transmembrane</keyword>
<evidence type="ECO:0000256" key="6">
    <source>
        <dbReference type="SAM" id="Phobius"/>
    </source>
</evidence>
<comment type="caution">
    <text evidence="7">The sequence shown here is derived from an EMBL/GenBank/DDBJ whole genome shotgun (WGS) entry which is preliminary data.</text>
</comment>
<evidence type="ECO:0000256" key="5">
    <source>
        <dbReference type="ARBA" id="ARBA00023136"/>
    </source>
</evidence>
<dbReference type="PANTHER" id="PTHR47089:SF1">
    <property type="entry name" value="GUANOSINE ABC TRANSPORTER PERMEASE PROTEIN NUPP"/>
    <property type="match status" value="1"/>
</dbReference>
<feature type="transmembrane region" description="Helical" evidence="6">
    <location>
        <begin position="118"/>
        <end position="139"/>
    </location>
</feature>
<feature type="transmembrane region" description="Helical" evidence="6">
    <location>
        <begin position="69"/>
        <end position="88"/>
    </location>
</feature>
<feature type="transmembrane region" description="Helical" evidence="6">
    <location>
        <begin position="283"/>
        <end position="308"/>
    </location>
</feature>
<feature type="transmembrane region" description="Helical" evidence="6">
    <location>
        <begin position="20"/>
        <end position="42"/>
    </location>
</feature>
<keyword evidence="5 6" id="KW-0472">Membrane</keyword>
<dbReference type="PANTHER" id="PTHR47089">
    <property type="entry name" value="ABC TRANSPORTER, PERMEASE PROTEIN"/>
    <property type="match status" value="1"/>
</dbReference>
<evidence type="ECO:0000256" key="3">
    <source>
        <dbReference type="ARBA" id="ARBA00022692"/>
    </source>
</evidence>
<protein>
    <submittedName>
        <fullName evidence="7">ABC transporter permease</fullName>
    </submittedName>
</protein>
<keyword evidence="4 6" id="KW-1133">Transmembrane helix</keyword>
<dbReference type="Pfam" id="PF02653">
    <property type="entry name" value="BPD_transp_2"/>
    <property type="match status" value="1"/>
</dbReference>
<keyword evidence="2" id="KW-1003">Cell membrane</keyword>
<dbReference type="InterPro" id="IPR001851">
    <property type="entry name" value="ABC_transp_permease"/>
</dbReference>
<feature type="transmembrane region" description="Helical" evidence="6">
    <location>
        <begin position="320"/>
        <end position="342"/>
    </location>
</feature>
<comment type="subcellular location">
    <subcellularLocation>
        <location evidence="1">Cell membrane</location>
        <topology evidence="1">Multi-pass membrane protein</topology>
    </subcellularLocation>
</comment>
<reference evidence="7" key="1">
    <citation type="journal article" date="2020" name="mSystems">
        <title>Genome- and Community-Level Interaction Insights into Carbon Utilization and Element Cycling Functions of Hydrothermarchaeota in Hydrothermal Sediment.</title>
        <authorList>
            <person name="Zhou Z."/>
            <person name="Liu Y."/>
            <person name="Xu W."/>
            <person name="Pan J."/>
            <person name="Luo Z.H."/>
            <person name="Li M."/>
        </authorList>
    </citation>
    <scope>NUCLEOTIDE SEQUENCE [LARGE SCALE GENOMIC DNA]</scope>
    <source>
        <strain evidence="7">SpSt-747</strain>
    </source>
</reference>
<organism evidence="7">
    <name type="scientific">Candidatus Caldatribacterium californiense</name>
    <dbReference type="NCBI Taxonomy" id="1454726"/>
    <lineage>
        <taxon>Bacteria</taxon>
        <taxon>Pseudomonadati</taxon>
        <taxon>Atribacterota</taxon>
        <taxon>Atribacteria</taxon>
        <taxon>Atribacterales</taxon>
        <taxon>Candidatus Caldatribacteriaceae</taxon>
        <taxon>Candidatus Caldatribacterium</taxon>
    </lineage>
</organism>
<feature type="transmembrane region" description="Helical" evidence="6">
    <location>
        <begin position="198"/>
        <end position="217"/>
    </location>
</feature>
<evidence type="ECO:0000313" key="7">
    <source>
        <dbReference type="EMBL" id="HGI31462.1"/>
    </source>
</evidence>
<gene>
    <name evidence="7" type="ORF">ENV30_09210</name>
</gene>
<feature type="transmembrane region" description="Helical" evidence="6">
    <location>
        <begin position="95"/>
        <end position="112"/>
    </location>
</feature>
<accession>A0A7V3YHZ2</accession>
<dbReference type="GO" id="GO:0005886">
    <property type="term" value="C:plasma membrane"/>
    <property type="evidence" value="ECO:0007669"/>
    <property type="project" value="UniProtKB-SubCell"/>
</dbReference>
<sequence>MRLRFQVTRRLEPSASMVFFVSVLSLLLAFLVSGLLFAFLGISPLEAYRVFWRGAFGSLYALSETVKRMIPLAIIGAGLAVSFQASVWNIGAEGQMLIGAIVGTWVALFSPLPPSLLLPAMFILGFLGGALWGAFAAWCRNRLAINEIITTLMLNYVAANLVLYLILGPWKGKTVRGFAYTDPFPQEAWLATIGTTRVPLMTFLFAFLAALFCYFLLTKTTFGFELRVVGRGEKAAHLAGIPAQRVVALVLFLSGGLAGIAGVGEVSGIHHMLRHPAHISLGYGFTAIIVAWIARANPLGVLASAFLFGALMSGQDALKVAFGIPFQVMYILNGLVLFFLIASEQLLYYRVTLRVAPWGEKEDECDRVLD</sequence>
<evidence type="ECO:0000256" key="1">
    <source>
        <dbReference type="ARBA" id="ARBA00004651"/>
    </source>
</evidence>
<name>A0A7V3YHZ2_9BACT</name>
<evidence type="ECO:0000256" key="4">
    <source>
        <dbReference type="ARBA" id="ARBA00022989"/>
    </source>
</evidence>
<dbReference type="AlphaFoldDB" id="A0A7V3YHZ2"/>